<evidence type="ECO:0000256" key="1">
    <source>
        <dbReference type="ARBA" id="ARBA00004141"/>
    </source>
</evidence>
<proteinExistence type="predicted"/>
<keyword evidence="10" id="KW-1185">Reference proteome</keyword>
<comment type="caution">
    <text evidence="9">The sequence shown here is derived from an EMBL/GenBank/DDBJ whole genome shotgun (WGS) entry which is preliminary data.</text>
</comment>
<feature type="compositionally biased region" description="Basic and acidic residues" evidence="6">
    <location>
        <begin position="16"/>
        <end position="26"/>
    </location>
</feature>
<dbReference type="EMBL" id="JAWDJX010000003">
    <property type="protein sequence ID" value="KAK3057707.1"/>
    <property type="molecule type" value="Genomic_DNA"/>
</dbReference>
<feature type="transmembrane region" description="Helical" evidence="7">
    <location>
        <begin position="217"/>
        <end position="240"/>
    </location>
</feature>
<keyword evidence="4 7" id="KW-1133">Transmembrane helix</keyword>
<evidence type="ECO:0000256" key="4">
    <source>
        <dbReference type="ARBA" id="ARBA00022989"/>
    </source>
</evidence>
<dbReference type="PANTHER" id="PTHR43791:SF18">
    <property type="entry name" value="NICOTINIC ACID TRANSPORTER TNA1, PUTATIVE (AFU_ORTHOLOGUE AFUA_3G03820)-RELATED"/>
    <property type="match status" value="1"/>
</dbReference>
<comment type="subcellular location">
    <subcellularLocation>
        <location evidence="1">Membrane</location>
        <topology evidence="1">Multi-pass membrane protein</topology>
    </subcellularLocation>
</comment>
<feature type="transmembrane region" description="Helical" evidence="7">
    <location>
        <begin position="184"/>
        <end position="205"/>
    </location>
</feature>
<sequence length="508" mass="56886">MSEKATDQYVDDVLEPSDKESQPPTHEIEFNDAETKRLLRKVDWRLLPVLTALYLMSFLDRSNTFDHEEDTDLKLVGNARVAGLDVSLGLSDAQYNMCLTIFFFPYALFEVPSNIVLKKLKPRVWLTIIVLAWGTVMTLMGLVQSYSGLLAARFFLGLTEAGLFPAASFILTTFYCRHELQIRLALFYSAASIAGAFSGLLAFALDKMEGVGGLDGWRWIFIIEGLMTVLLGVLLPFVMWDSPQACTFLSTDERAYFIRRLQLDYSTGGKDGTKFKWKYLWQALSDWKIYLSVVIFWGNTITGYGSFIFSLPTIVNDLGYSASSAQLMTIPIYVTAMIFVVVTSIYADRMKSRAPFVIYPYALCGISFIILMALPKDKWPGARYTVLFPVAVGLYTPLCAVVAWNANNLSGSWKRAIGMGLQITLGNLGGAVGSNIYLSREAPQYWTGYTVSLVILVAAVMSGILLRIFLRQSNAKRELMTEDEVYAKYSAEDLADMGDKSPLYRYTL</sequence>
<dbReference type="PROSITE" id="PS50850">
    <property type="entry name" value="MFS"/>
    <property type="match status" value="1"/>
</dbReference>
<keyword evidence="2" id="KW-0813">Transport</keyword>
<dbReference type="PANTHER" id="PTHR43791">
    <property type="entry name" value="PERMEASE-RELATED"/>
    <property type="match status" value="1"/>
</dbReference>
<keyword evidence="5 7" id="KW-0472">Membrane</keyword>
<evidence type="ECO:0000256" key="6">
    <source>
        <dbReference type="SAM" id="MobiDB-lite"/>
    </source>
</evidence>
<evidence type="ECO:0000256" key="3">
    <source>
        <dbReference type="ARBA" id="ARBA00022692"/>
    </source>
</evidence>
<dbReference type="FunFam" id="1.20.1250.20:FF:000034">
    <property type="entry name" value="MFS general substrate transporter"/>
    <property type="match status" value="1"/>
</dbReference>
<dbReference type="InterPro" id="IPR020846">
    <property type="entry name" value="MFS_dom"/>
</dbReference>
<dbReference type="AlphaFoldDB" id="A0AAJ0LWB8"/>
<feature type="transmembrane region" description="Helical" evidence="7">
    <location>
        <begin position="449"/>
        <end position="470"/>
    </location>
</feature>
<feature type="transmembrane region" description="Helical" evidence="7">
    <location>
        <begin position="93"/>
        <end position="112"/>
    </location>
</feature>
<dbReference type="Gene3D" id="1.20.1250.20">
    <property type="entry name" value="MFS general substrate transporter like domains"/>
    <property type="match status" value="2"/>
</dbReference>
<feature type="region of interest" description="Disordered" evidence="6">
    <location>
        <begin position="1"/>
        <end position="26"/>
    </location>
</feature>
<dbReference type="Proteomes" id="UP001271007">
    <property type="component" value="Unassembled WGS sequence"/>
</dbReference>
<protein>
    <recommendedName>
        <fullName evidence="8">Major facilitator superfamily (MFS) profile domain-containing protein</fullName>
    </recommendedName>
</protein>
<feature type="transmembrane region" description="Helical" evidence="7">
    <location>
        <begin position="330"/>
        <end position="347"/>
    </location>
</feature>
<name>A0AAJ0LWB8_9PEZI</name>
<evidence type="ECO:0000259" key="8">
    <source>
        <dbReference type="PROSITE" id="PS50850"/>
    </source>
</evidence>
<accession>A0AAJ0LWB8</accession>
<dbReference type="Pfam" id="PF07690">
    <property type="entry name" value="MFS_1"/>
    <property type="match status" value="1"/>
</dbReference>
<gene>
    <name evidence="9" type="ORF">LTR09_001891</name>
</gene>
<evidence type="ECO:0000256" key="5">
    <source>
        <dbReference type="ARBA" id="ARBA00023136"/>
    </source>
</evidence>
<dbReference type="InterPro" id="IPR036259">
    <property type="entry name" value="MFS_trans_sf"/>
</dbReference>
<feature type="transmembrane region" description="Helical" evidence="7">
    <location>
        <begin position="386"/>
        <end position="404"/>
    </location>
</feature>
<organism evidence="9 10">
    <name type="scientific">Extremus antarcticus</name>
    <dbReference type="NCBI Taxonomy" id="702011"/>
    <lineage>
        <taxon>Eukaryota</taxon>
        <taxon>Fungi</taxon>
        <taxon>Dikarya</taxon>
        <taxon>Ascomycota</taxon>
        <taxon>Pezizomycotina</taxon>
        <taxon>Dothideomycetes</taxon>
        <taxon>Dothideomycetidae</taxon>
        <taxon>Mycosphaerellales</taxon>
        <taxon>Extremaceae</taxon>
        <taxon>Extremus</taxon>
    </lineage>
</organism>
<feature type="transmembrane region" description="Helical" evidence="7">
    <location>
        <begin position="124"/>
        <end position="144"/>
    </location>
</feature>
<evidence type="ECO:0000256" key="2">
    <source>
        <dbReference type="ARBA" id="ARBA00022448"/>
    </source>
</evidence>
<feature type="transmembrane region" description="Helical" evidence="7">
    <location>
        <begin position="354"/>
        <end position="374"/>
    </location>
</feature>
<feature type="transmembrane region" description="Helical" evidence="7">
    <location>
        <begin position="289"/>
        <end position="310"/>
    </location>
</feature>
<feature type="transmembrane region" description="Helical" evidence="7">
    <location>
        <begin position="42"/>
        <end position="59"/>
    </location>
</feature>
<reference evidence="9" key="1">
    <citation type="submission" date="2023-04" db="EMBL/GenBank/DDBJ databases">
        <title>Black Yeasts Isolated from many extreme environments.</title>
        <authorList>
            <person name="Coleine C."/>
            <person name="Stajich J.E."/>
            <person name="Selbmann L."/>
        </authorList>
    </citation>
    <scope>NUCLEOTIDE SEQUENCE</scope>
    <source>
        <strain evidence="9">CCFEE 5312</strain>
    </source>
</reference>
<dbReference type="SUPFAM" id="SSF103473">
    <property type="entry name" value="MFS general substrate transporter"/>
    <property type="match status" value="1"/>
</dbReference>
<feature type="domain" description="Major facilitator superfamily (MFS) profile" evidence="8">
    <location>
        <begin position="46"/>
        <end position="475"/>
    </location>
</feature>
<evidence type="ECO:0000313" key="10">
    <source>
        <dbReference type="Proteomes" id="UP001271007"/>
    </source>
</evidence>
<dbReference type="GO" id="GO:0022857">
    <property type="term" value="F:transmembrane transporter activity"/>
    <property type="evidence" value="ECO:0007669"/>
    <property type="project" value="InterPro"/>
</dbReference>
<feature type="transmembrane region" description="Helical" evidence="7">
    <location>
        <begin position="150"/>
        <end position="172"/>
    </location>
</feature>
<dbReference type="FunFam" id="1.20.1250.20:FF:000013">
    <property type="entry name" value="MFS general substrate transporter"/>
    <property type="match status" value="1"/>
</dbReference>
<dbReference type="InterPro" id="IPR011701">
    <property type="entry name" value="MFS"/>
</dbReference>
<keyword evidence="3 7" id="KW-0812">Transmembrane</keyword>
<evidence type="ECO:0000313" key="9">
    <source>
        <dbReference type="EMBL" id="KAK3057707.1"/>
    </source>
</evidence>
<dbReference type="GO" id="GO:0016020">
    <property type="term" value="C:membrane"/>
    <property type="evidence" value="ECO:0007669"/>
    <property type="project" value="UniProtKB-SubCell"/>
</dbReference>
<feature type="transmembrane region" description="Helical" evidence="7">
    <location>
        <begin position="416"/>
        <end position="437"/>
    </location>
</feature>
<evidence type="ECO:0000256" key="7">
    <source>
        <dbReference type="SAM" id="Phobius"/>
    </source>
</evidence>